<sequence>MPPVSSLVQTFGISWLLRGQLRATSRVTPCRGVEAISGVEGAEANVQAESANKEVEEAHVEAQRPKKIIATSVVEIWKVRAELDDKVEALTVNEEKTRKLYSAKERVEAIAV</sequence>
<accession>A0ABR2A8W8</accession>
<proteinExistence type="predicted"/>
<reference evidence="1 2" key="1">
    <citation type="journal article" date="2024" name="G3 (Bethesda)">
        <title>Genome assembly of Hibiscus sabdariffa L. provides insights into metabolisms of medicinal natural products.</title>
        <authorList>
            <person name="Kim T."/>
        </authorList>
    </citation>
    <scope>NUCLEOTIDE SEQUENCE [LARGE SCALE GENOMIC DNA]</scope>
    <source>
        <strain evidence="1">TK-2024</strain>
        <tissue evidence="1">Old leaves</tissue>
    </source>
</reference>
<comment type="caution">
    <text evidence="1">The sequence shown here is derived from an EMBL/GenBank/DDBJ whole genome shotgun (WGS) entry which is preliminary data.</text>
</comment>
<evidence type="ECO:0000313" key="1">
    <source>
        <dbReference type="EMBL" id="KAK8489504.1"/>
    </source>
</evidence>
<keyword evidence="2" id="KW-1185">Reference proteome</keyword>
<gene>
    <name evidence="1" type="ORF">V6N11_047458</name>
</gene>
<protein>
    <submittedName>
        <fullName evidence="1">Uncharacterized protein</fullName>
    </submittedName>
</protein>
<name>A0ABR2A8W8_9ROSI</name>
<evidence type="ECO:0000313" key="2">
    <source>
        <dbReference type="Proteomes" id="UP001396334"/>
    </source>
</evidence>
<dbReference type="Proteomes" id="UP001396334">
    <property type="component" value="Unassembled WGS sequence"/>
</dbReference>
<dbReference type="EMBL" id="JBBPBN010000310">
    <property type="protein sequence ID" value="KAK8489504.1"/>
    <property type="molecule type" value="Genomic_DNA"/>
</dbReference>
<organism evidence="1 2">
    <name type="scientific">Hibiscus sabdariffa</name>
    <name type="common">roselle</name>
    <dbReference type="NCBI Taxonomy" id="183260"/>
    <lineage>
        <taxon>Eukaryota</taxon>
        <taxon>Viridiplantae</taxon>
        <taxon>Streptophyta</taxon>
        <taxon>Embryophyta</taxon>
        <taxon>Tracheophyta</taxon>
        <taxon>Spermatophyta</taxon>
        <taxon>Magnoliopsida</taxon>
        <taxon>eudicotyledons</taxon>
        <taxon>Gunneridae</taxon>
        <taxon>Pentapetalae</taxon>
        <taxon>rosids</taxon>
        <taxon>malvids</taxon>
        <taxon>Malvales</taxon>
        <taxon>Malvaceae</taxon>
        <taxon>Malvoideae</taxon>
        <taxon>Hibiscus</taxon>
    </lineage>
</organism>